<feature type="transmembrane region" description="Helical" evidence="4">
    <location>
        <begin position="47"/>
        <end position="67"/>
    </location>
</feature>
<feature type="transmembrane region" description="Helical" evidence="4">
    <location>
        <begin position="160"/>
        <end position="179"/>
    </location>
</feature>
<feature type="domain" description="Mechanosensitive ion channel MscS C-terminal" evidence="6">
    <location>
        <begin position="315"/>
        <end position="396"/>
    </location>
</feature>
<gene>
    <name evidence="7" type="ordered locus">P9303_08391</name>
</gene>
<evidence type="ECO:0000256" key="1">
    <source>
        <dbReference type="ARBA" id="ARBA00004651"/>
    </source>
</evidence>
<evidence type="ECO:0000313" key="7">
    <source>
        <dbReference type="EMBL" id="ABM77590.1"/>
    </source>
</evidence>
<accession>A2C7Y0</accession>
<evidence type="ECO:0000256" key="2">
    <source>
        <dbReference type="ARBA" id="ARBA00008017"/>
    </source>
</evidence>
<dbReference type="HOGENOM" id="CLU_037945_9_3_3"/>
<dbReference type="InterPro" id="IPR006685">
    <property type="entry name" value="MscS_channel_2nd"/>
</dbReference>
<dbReference type="InterPro" id="IPR011066">
    <property type="entry name" value="MscS_channel_C_sf"/>
</dbReference>
<dbReference type="EMBL" id="CP000554">
    <property type="protein sequence ID" value="ABM77590.1"/>
    <property type="molecule type" value="Genomic_DNA"/>
</dbReference>
<dbReference type="KEGG" id="pmf:P9303_08391"/>
<evidence type="ECO:0008006" key="9">
    <source>
        <dbReference type="Google" id="ProtNLM"/>
    </source>
</evidence>
<feature type="transmembrane region" description="Helical" evidence="4">
    <location>
        <begin position="20"/>
        <end position="40"/>
    </location>
</feature>
<reference evidence="7 8" key="1">
    <citation type="journal article" date="2007" name="PLoS Genet.">
        <title>Patterns and implications of gene gain and loss in the evolution of Prochlorococcus.</title>
        <authorList>
            <person name="Kettler G.C."/>
            <person name="Martiny A.C."/>
            <person name="Huang K."/>
            <person name="Zucker J."/>
            <person name="Coleman M.L."/>
            <person name="Rodrigue S."/>
            <person name="Chen F."/>
            <person name="Lapidus A."/>
            <person name="Ferriera S."/>
            <person name="Johnson J."/>
            <person name="Steglich C."/>
            <person name="Church G.M."/>
            <person name="Richardson P."/>
            <person name="Chisholm S.W."/>
        </authorList>
    </citation>
    <scope>NUCLEOTIDE SEQUENCE [LARGE SCALE GENOMIC DNA]</scope>
    <source>
        <strain evidence="7 8">MIT 9303</strain>
    </source>
</reference>
<dbReference type="GO" id="GO:0055085">
    <property type="term" value="P:transmembrane transport"/>
    <property type="evidence" value="ECO:0007669"/>
    <property type="project" value="InterPro"/>
</dbReference>
<dbReference type="InterPro" id="IPR052702">
    <property type="entry name" value="MscS-like_channel"/>
</dbReference>
<dbReference type="Proteomes" id="UP000002274">
    <property type="component" value="Chromosome"/>
</dbReference>
<dbReference type="SUPFAM" id="SSF82689">
    <property type="entry name" value="Mechanosensitive channel protein MscS (YggB), C-terminal domain"/>
    <property type="match status" value="1"/>
</dbReference>
<dbReference type="PANTHER" id="PTHR30347">
    <property type="entry name" value="POTASSIUM CHANNEL RELATED"/>
    <property type="match status" value="1"/>
</dbReference>
<dbReference type="PANTHER" id="PTHR30347:SF1">
    <property type="entry name" value="MECHANOSENSITIVE CHANNEL MSCK"/>
    <property type="match status" value="1"/>
</dbReference>
<name>A2C7Y0_PROM3</name>
<comment type="similarity">
    <text evidence="2">Belongs to the MscS (TC 1.A.23) family.</text>
</comment>
<evidence type="ECO:0000256" key="4">
    <source>
        <dbReference type="SAM" id="Phobius"/>
    </source>
</evidence>
<dbReference type="Gene3D" id="3.30.70.100">
    <property type="match status" value="1"/>
</dbReference>
<proteinExistence type="inferred from homology"/>
<dbReference type="GO" id="GO:0005886">
    <property type="term" value="C:plasma membrane"/>
    <property type="evidence" value="ECO:0007669"/>
    <property type="project" value="UniProtKB-SubCell"/>
</dbReference>
<feature type="transmembrane region" description="Helical" evidence="4">
    <location>
        <begin position="200"/>
        <end position="226"/>
    </location>
</feature>
<feature type="domain" description="Mechanosensitive ion channel MscS" evidence="5">
    <location>
        <begin position="238"/>
        <end position="301"/>
    </location>
</feature>
<keyword evidence="3" id="KW-1003">Cell membrane</keyword>
<dbReference type="InterPro" id="IPR049278">
    <property type="entry name" value="MS_channel_C"/>
</dbReference>
<dbReference type="BioCyc" id="PMAR59922:G1G80-756-MONOMER"/>
<organism evidence="7 8">
    <name type="scientific">Prochlorococcus marinus (strain MIT 9303)</name>
    <dbReference type="NCBI Taxonomy" id="59922"/>
    <lineage>
        <taxon>Bacteria</taxon>
        <taxon>Bacillati</taxon>
        <taxon>Cyanobacteriota</taxon>
        <taxon>Cyanophyceae</taxon>
        <taxon>Synechococcales</taxon>
        <taxon>Prochlorococcaceae</taxon>
        <taxon>Prochlorococcus</taxon>
    </lineage>
</organism>
<sequence length="420" mass="46194">MRSPLDLLQLALEMGQRPVVLWQLLGIAIALGASKLLIGVRKRSDQFWLMPIASLLLGLVALLLASIGIPNEIVLVITAVFGSLTLLQVIYALLRKLRMEATLDKFFSRFARPAVIVISVALLIRAAGFEELWSVSILPTNAGGQYPLRITIGEISRSLIAFYLLFVTSGLASKAASIVSKFSLGVSTESSEIIAELSRYIYIFSGLIFILISIGITGNFLIAIAASLSVGIGFGIKDIAANFISGVWLLLEGVIRPGDIIYIDQDPCIVNRLGPRAARLWRERDNADLVVPNLQFFSDTTTTYTSTDRLRRAEVQVRAALNHKPSEVMALLEQIPSKIDGVLTSKPPSALLIDYEPAAILYSLRFMINDPMRNIGITSSVRQAIWECFEEHGIEIPFQKHVLISDARHKAQLASKKPQQ</sequence>
<dbReference type="STRING" id="59922.P9303_08391"/>
<feature type="transmembrane region" description="Helical" evidence="4">
    <location>
        <begin position="232"/>
        <end position="251"/>
    </location>
</feature>
<evidence type="ECO:0000313" key="8">
    <source>
        <dbReference type="Proteomes" id="UP000002274"/>
    </source>
</evidence>
<feature type="transmembrane region" description="Helical" evidence="4">
    <location>
        <begin position="73"/>
        <end position="94"/>
    </location>
</feature>
<dbReference type="InterPro" id="IPR010920">
    <property type="entry name" value="LSM_dom_sf"/>
</dbReference>
<dbReference type="Pfam" id="PF00924">
    <property type="entry name" value="MS_channel_2nd"/>
    <property type="match status" value="1"/>
</dbReference>
<keyword evidence="4" id="KW-0812">Transmembrane</keyword>
<comment type="subcellular location">
    <subcellularLocation>
        <location evidence="1">Cell membrane</location>
        <topology evidence="1">Multi-pass membrane protein</topology>
    </subcellularLocation>
</comment>
<dbReference type="AlphaFoldDB" id="A2C7Y0"/>
<dbReference type="RefSeq" id="WP_011825501.1">
    <property type="nucleotide sequence ID" value="NC_008820.1"/>
</dbReference>
<keyword evidence="4" id="KW-1133">Transmembrane helix</keyword>
<dbReference type="Gene3D" id="1.10.287.1260">
    <property type="match status" value="1"/>
</dbReference>
<protein>
    <recommendedName>
        <fullName evidence="9">Small-conductance mechanosensitive channel</fullName>
    </recommendedName>
</protein>
<evidence type="ECO:0000256" key="3">
    <source>
        <dbReference type="ARBA" id="ARBA00022475"/>
    </source>
</evidence>
<keyword evidence="4" id="KW-0472">Membrane</keyword>
<evidence type="ECO:0000259" key="5">
    <source>
        <dbReference type="Pfam" id="PF00924"/>
    </source>
</evidence>
<dbReference type="SUPFAM" id="SSF50182">
    <property type="entry name" value="Sm-like ribonucleoproteins"/>
    <property type="match status" value="1"/>
</dbReference>
<evidence type="ECO:0000259" key="6">
    <source>
        <dbReference type="Pfam" id="PF21082"/>
    </source>
</evidence>
<dbReference type="Pfam" id="PF21082">
    <property type="entry name" value="MS_channel_3rd"/>
    <property type="match status" value="1"/>
</dbReference>